<comment type="caution">
    <text evidence="2">The sequence shown here is derived from an EMBL/GenBank/DDBJ whole genome shotgun (WGS) entry which is preliminary data.</text>
</comment>
<name>A0A226DS38_FOLCA</name>
<evidence type="ECO:0000313" key="3">
    <source>
        <dbReference type="Proteomes" id="UP000198287"/>
    </source>
</evidence>
<protein>
    <submittedName>
        <fullName evidence="2">Uncharacterized protein</fullName>
    </submittedName>
</protein>
<accession>A0A226DS38</accession>
<reference evidence="2 3" key="1">
    <citation type="submission" date="2015-12" db="EMBL/GenBank/DDBJ databases">
        <title>The genome of Folsomia candida.</title>
        <authorList>
            <person name="Faddeeva A."/>
            <person name="Derks M.F."/>
            <person name="Anvar Y."/>
            <person name="Smit S."/>
            <person name="Van Straalen N."/>
            <person name="Roelofs D."/>
        </authorList>
    </citation>
    <scope>NUCLEOTIDE SEQUENCE [LARGE SCALE GENOMIC DNA]</scope>
    <source>
        <strain evidence="2 3">VU population</strain>
        <tissue evidence="2">Whole body</tissue>
    </source>
</reference>
<feature type="transmembrane region" description="Helical" evidence="1">
    <location>
        <begin position="178"/>
        <end position="198"/>
    </location>
</feature>
<feature type="transmembrane region" description="Helical" evidence="1">
    <location>
        <begin position="119"/>
        <end position="144"/>
    </location>
</feature>
<keyword evidence="1" id="KW-1133">Transmembrane helix</keyword>
<keyword evidence="1" id="KW-0472">Membrane</keyword>
<sequence length="307" mass="34954">MTLYAKFYQFIIGVNEVNILMESHAIYVDWEWINWISMELQKMRQSILEPRQTPDQLQRHKLMVKICTYVLQYLAINLAQVYLGMATTPLFGQLDTGYFLMRAISPTWPTTWHGMAVRLAVTVLFGYHWFFVAVTIFTAVLIVIRTSTELMRVLEEGTKPCKMEYDCLRILAFRSNDVGRWVIGTGLVVISIQFVVSVNVSLKFRGKMPLMVYVMFPLAAGLLVVVAVVLVSFGGREMTRSKMYVAKWSALAKSGGEGGEGRKYEIRVWRAVQPVGVEVGSFGCFEKMSILSLFEVWIDQSIALLLV</sequence>
<keyword evidence="3" id="KW-1185">Reference proteome</keyword>
<feature type="transmembrane region" description="Helical" evidence="1">
    <location>
        <begin position="210"/>
        <end position="233"/>
    </location>
</feature>
<dbReference type="EMBL" id="LNIX01000013">
    <property type="protein sequence ID" value="OXA47501.1"/>
    <property type="molecule type" value="Genomic_DNA"/>
</dbReference>
<evidence type="ECO:0000313" key="2">
    <source>
        <dbReference type="EMBL" id="OXA47501.1"/>
    </source>
</evidence>
<evidence type="ECO:0000256" key="1">
    <source>
        <dbReference type="SAM" id="Phobius"/>
    </source>
</evidence>
<gene>
    <name evidence="2" type="ORF">Fcan01_17749</name>
</gene>
<keyword evidence="1" id="KW-0812">Transmembrane</keyword>
<dbReference type="Proteomes" id="UP000198287">
    <property type="component" value="Unassembled WGS sequence"/>
</dbReference>
<organism evidence="2 3">
    <name type="scientific">Folsomia candida</name>
    <name type="common">Springtail</name>
    <dbReference type="NCBI Taxonomy" id="158441"/>
    <lineage>
        <taxon>Eukaryota</taxon>
        <taxon>Metazoa</taxon>
        <taxon>Ecdysozoa</taxon>
        <taxon>Arthropoda</taxon>
        <taxon>Hexapoda</taxon>
        <taxon>Collembola</taxon>
        <taxon>Entomobryomorpha</taxon>
        <taxon>Isotomoidea</taxon>
        <taxon>Isotomidae</taxon>
        <taxon>Proisotominae</taxon>
        <taxon>Folsomia</taxon>
    </lineage>
</organism>
<dbReference type="AlphaFoldDB" id="A0A226DS38"/>
<feature type="transmembrane region" description="Helical" evidence="1">
    <location>
        <begin position="66"/>
        <end position="85"/>
    </location>
</feature>
<proteinExistence type="predicted"/>